<proteinExistence type="predicted"/>
<dbReference type="Proteomes" id="UP000184188">
    <property type="component" value="Unassembled WGS sequence"/>
</dbReference>
<dbReference type="EMBL" id="KV878358">
    <property type="protein sequence ID" value="OJJ42532.1"/>
    <property type="molecule type" value="Genomic_DNA"/>
</dbReference>
<dbReference type="AlphaFoldDB" id="A0A1L9S5U8"/>
<dbReference type="Pfam" id="PF11913">
    <property type="entry name" value="DUF3431"/>
    <property type="match status" value="1"/>
</dbReference>
<organism evidence="3 4">
    <name type="scientific">Penicilliopsis zonata CBS 506.65</name>
    <dbReference type="NCBI Taxonomy" id="1073090"/>
    <lineage>
        <taxon>Eukaryota</taxon>
        <taxon>Fungi</taxon>
        <taxon>Dikarya</taxon>
        <taxon>Ascomycota</taxon>
        <taxon>Pezizomycotina</taxon>
        <taxon>Eurotiomycetes</taxon>
        <taxon>Eurotiomycetidae</taxon>
        <taxon>Eurotiales</taxon>
        <taxon>Aspergillaceae</taxon>
        <taxon>Penicilliopsis</taxon>
    </lineage>
</organism>
<evidence type="ECO:0000313" key="3">
    <source>
        <dbReference type="EMBL" id="OJJ42532.1"/>
    </source>
</evidence>
<reference evidence="4" key="1">
    <citation type="journal article" date="2017" name="Genome Biol.">
        <title>Comparative genomics reveals high biological diversity and specific adaptations in the industrially and medically important fungal genus Aspergillus.</title>
        <authorList>
            <person name="de Vries R.P."/>
            <person name="Riley R."/>
            <person name="Wiebenga A."/>
            <person name="Aguilar-Osorio G."/>
            <person name="Amillis S."/>
            <person name="Uchima C.A."/>
            <person name="Anderluh G."/>
            <person name="Asadollahi M."/>
            <person name="Askin M."/>
            <person name="Barry K."/>
            <person name="Battaglia E."/>
            <person name="Bayram O."/>
            <person name="Benocci T."/>
            <person name="Braus-Stromeyer S.A."/>
            <person name="Caldana C."/>
            <person name="Canovas D."/>
            <person name="Cerqueira G.C."/>
            <person name="Chen F."/>
            <person name="Chen W."/>
            <person name="Choi C."/>
            <person name="Clum A."/>
            <person name="Dos Santos R.A."/>
            <person name="Damasio A.R."/>
            <person name="Diallinas G."/>
            <person name="Emri T."/>
            <person name="Fekete E."/>
            <person name="Flipphi M."/>
            <person name="Freyberg S."/>
            <person name="Gallo A."/>
            <person name="Gournas C."/>
            <person name="Habgood R."/>
            <person name="Hainaut M."/>
            <person name="Harispe M.L."/>
            <person name="Henrissat B."/>
            <person name="Hilden K.S."/>
            <person name="Hope R."/>
            <person name="Hossain A."/>
            <person name="Karabika E."/>
            <person name="Karaffa L."/>
            <person name="Karanyi Z."/>
            <person name="Krasevec N."/>
            <person name="Kuo A."/>
            <person name="Kusch H."/>
            <person name="LaButti K."/>
            <person name="Lagendijk E.L."/>
            <person name="Lapidus A."/>
            <person name="Levasseur A."/>
            <person name="Lindquist E."/>
            <person name="Lipzen A."/>
            <person name="Logrieco A.F."/>
            <person name="MacCabe A."/>
            <person name="Maekelae M.R."/>
            <person name="Malavazi I."/>
            <person name="Melin P."/>
            <person name="Meyer V."/>
            <person name="Mielnichuk N."/>
            <person name="Miskei M."/>
            <person name="Molnar A.P."/>
            <person name="Mule G."/>
            <person name="Ngan C.Y."/>
            <person name="Orejas M."/>
            <person name="Orosz E."/>
            <person name="Ouedraogo J.P."/>
            <person name="Overkamp K.M."/>
            <person name="Park H.-S."/>
            <person name="Perrone G."/>
            <person name="Piumi F."/>
            <person name="Punt P.J."/>
            <person name="Ram A.F."/>
            <person name="Ramon A."/>
            <person name="Rauscher S."/>
            <person name="Record E."/>
            <person name="Riano-Pachon D.M."/>
            <person name="Robert V."/>
            <person name="Roehrig J."/>
            <person name="Ruller R."/>
            <person name="Salamov A."/>
            <person name="Salih N.S."/>
            <person name="Samson R.A."/>
            <person name="Sandor E."/>
            <person name="Sanguinetti M."/>
            <person name="Schuetze T."/>
            <person name="Sepcic K."/>
            <person name="Shelest E."/>
            <person name="Sherlock G."/>
            <person name="Sophianopoulou V."/>
            <person name="Squina F.M."/>
            <person name="Sun H."/>
            <person name="Susca A."/>
            <person name="Todd R.B."/>
            <person name="Tsang A."/>
            <person name="Unkles S.E."/>
            <person name="van de Wiele N."/>
            <person name="van Rossen-Uffink D."/>
            <person name="Oliveira J.V."/>
            <person name="Vesth T.C."/>
            <person name="Visser J."/>
            <person name="Yu J.-H."/>
            <person name="Zhou M."/>
            <person name="Andersen M.R."/>
            <person name="Archer D.B."/>
            <person name="Baker S.E."/>
            <person name="Benoit I."/>
            <person name="Brakhage A.A."/>
            <person name="Braus G.H."/>
            <person name="Fischer R."/>
            <person name="Frisvad J.C."/>
            <person name="Goldman G.H."/>
            <person name="Houbraken J."/>
            <person name="Oakley B."/>
            <person name="Pocsi I."/>
            <person name="Scazzocchio C."/>
            <person name="Seiboth B."/>
            <person name="vanKuyk P.A."/>
            <person name="Wortman J."/>
            <person name="Dyer P.S."/>
            <person name="Grigoriev I.V."/>
        </authorList>
    </citation>
    <scope>NUCLEOTIDE SEQUENCE [LARGE SCALE GENOMIC DNA]</scope>
    <source>
        <strain evidence="4">CBS 506.65</strain>
    </source>
</reference>
<keyword evidence="2" id="KW-0732">Signal</keyword>
<feature type="signal peptide" evidence="2">
    <location>
        <begin position="1"/>
        <end position="20"/>
    </location>
</feature>
<dbReference type="PANTHER" id="PTHR37490">
    <property type="entry name" value="EXPRESSED PROTEIN"/>
    <property type="match status" value="1"/>
</dbReference>
<accession>A0A1L9S5U8</accession>
<dbReference type="STRING" id="1073090.A0A1L9S5U8"/>
<keyword evidence="4" id="KW-1185">Reference proteome</keyword>
<sequence length="372" mass="40659">MRRRTRKLLVQLMLFGGVLCLVLFLNAPSSTPPTLAWTRIRYRPRPDPPPPTSRGACPGLADANKLGKPALVVARVHADGDAGWLKTLEAQYHLCVYTADAPAEDPGHDYLQTPANRGHEAMAYLTFLIDNYAQIPAAGAVFVHGSRWAWHNDAPDYDNAALLAALNVSAALHPSGYHNLRCDWSAGTCPPSTPPQRSLETSLQAVLQPWGARAVSDKALPDALATLFGGGGVDGSLQVLLGRSDTLRAQCCAQFVVSRDRVWQHSREEYIALRSWLLTAAPRDDRISGRILSYLWHILFLRPGTEGEAAGSGGIHLQALNRAACPRADECYCRLYGRCNLANCVSPGACYGQYRVPKDYRLPDDWAASHVE</sequence>
<name>A0A1L9S5U8_9EURO</name>
<dbReference type="RefSeq" id="XP_022577042.1">
    <property type="nucleotide sequence ID" value="XM_022730107.1"/>
</dbReference>
<evidence type="ECO:0000256" key="2">
    <source>
        <dbReference type="SAM" id="SignalP"/>
    </source>
</evidence>
<evidence type="ECO:0000313" key="4">
    <source>
        <dbReference type="Proteomes" id="UP000184188"/>
    </source>
</evidence>
<protein>
    <submittedName>
        <fullName evidence="3">Uncharacterized protein</fullName>
    </submittedName>
</protein>
<gene>
    <name evidence="3" type="ORF">ASPZODRAFT_76604</name>
</gene>
<dbReference type="OrthoDB" id="426718at2759"/>
<feature type="region of interest" description="Disordered" evidence="1">
    <location>
        <begin position="39"/>
        <end position="58"/>
    </location>
</feature>
<evidence type="ECO:0000256" key="1">
    <source>
        <dbReference type="SAM" id="MobiDB-lite"/>
    </source>
</evidence>
<dbReference type="VEuPathDB" id="FungiDB:ASPZODRAFT_76604"/>
<feature type="chain" id="PRO_5012589448" evidence="2">
    <location>
        <begin position="21"/>
        <end position="372"/>
    </location>
</feature>
<dbReference type="InterPro" id="IPR021838">
    <property type="entry name" value="DUF3431"/>
</dbReference>
<dbReference type="GeneID" id="34616571"/>
<dbReference type="PANTHER" id="PTHR37490:SF3">
    <property type="entry name" value="DUF3431 DOMAIN CONTAINING PROTEIN"/>
    <property type="match status" value="1"/>
</dbReference>